<feature type="binding site" evidence="6">
    <location>
        <begin position="479"/>
        <end position="481"/>
    </location>
    <ligand>
        <name>ATP</name>
        <dbReference type="ChEBI" id="CHEBI:30616"/>
    </ligand>
</feature>
<dbReference type="GO" id="GO:0140662">
    <property type="term" value="F:ATP-dependent protein folding chaperone"/>
    <property type="evidence" value="ECO:0007669"/>
    <property type="project" value="InterPro"/>
</dbReference>
<dbReference type="GO" id="GO:0016853">
    <property type="term" value="F:isomerase activity"/>
    <property type="evidence" value="ECO:0007669"/>
    <property type="project" value="UniProtKB-KW"/>
</dbReference>
<dbReference type="CDD" id="cd03344">
    <property type="entry name" value="GroEL"/>
    <property type="match status" value="1"/>
</dbReference>
<protein>
    <recommendedName>
        <fullName evidence="6">Chaperonin GroEL</fullName>
        <ecNumber evidence="6">5.6.1.7</ecNumber>
    </recommendedName>
    <alternativeName>
        <fullName evidence="6">60 kDa chaperonin</fullName>
    </alternativeName>
    <alternativeName>
        <fullName evidence="6">Chaperonin-60</fullName>
        <shortName evidence="6">Cpn60</shortName>
    </alternativeName>
</protein>
<dbReference type="Gene3D" id="1.10.560.10">
    <property type="entry name" value="GroEL-like equatorial domain"/>
    <property type="match status" value="1"/>
</dbReference>
<evidence type="ECO:0000256" key="4">
    <source>
        <dbReference type="ARBA" id="ARBA00023186"/>
    </source>
</evidence>
<sequence length="541" mass="57216">MAKQIAYGEEARKSLMKGIDKLADTVKITLGPKGRNVVIDKKFGAPLITNDGVTIAKEIELDDPFENMGAQLVKEVSIKTNDIAGDGTTTATLLAQALIREGMKNVTAGANPMVVKKGIANAVDAAVEALTKNSKAVEGSNDIARVATVSSADEEIGNLIAEAMEKVTKDGVITVEESKTAKTYSDVVEGMMFDRGYIAPYMVTDTDKMIAELDNPYILITDKKISNTQEILPLLEPIAQSGRKLLIIAEDVEGEALTTLVLNKLRGVFTCVAVKAPGFGDRRKEMLQDIAILTGGTVITSELGLELKEATLDMLGTARQVKVDKENTIIVDGAGDKGQIAARVAQIRSQIETTTSDFDREKLQERLAKLAGGVAVIKVGAATEIEMKEKKLRIEDALAATKAAVEEGIVAGGGIALINAIPAVEELYNKTEGDEKTGVKIVLKALEEPLRQIAANAGLEGSVIVNNVKSAGKVGYGFNALTEEYTDMISAGIVDPTKVTRSALQNAASVAAMVLTTESLVTDIKEPAPAAPAAPDMGGMY</sequence>
<comment type="subunit">
    <text evidence="6 8">Forms a cylinder of 14 subunits composed of two heptameric rings stacked back-to-back. Interacts with the co-chaperonin GroES.</text>
</comment>
<dbReference type="NCBIfam" id="NF000592">
    <property type="entry name" value="PRK00013.1"/>
    <property type="match status" value="1"/>
</dbReference>
<keyword evidence="6" id="KW-0963">Cytoplasm</keyword>
<evidence type="ECO:0000256" key="2">
    <source>
        <dbReference type="ARBA" id="ARBA00022741"/>
    </source>
</evidence>
<dbReference type="NCBIfam" id="NF009487">
    <property type="entry name" value="PRK12849.1"/>
    <property type="match status" value="1"/>
</dbReference>
<proteinExistence type="inferred from homology"/>
<dbReference type="AlphaFoldDB" id="A0A9D1S818"/>
<comment type="caution">
    <text evidence="6">Lacks conserved residue(s) required for the propagation of feature annotation.</text>
</comment>
<feature type="binding site" evidence="6">
    <location>
        <position position="495"/>
    </location>
    <ligand>
        <name>ATP</name>
        <dbReference type="ChEBI" id="CHEBI:30616"/>
    </ligand>
</feature>
<dbReference type="InterPro" id="IPR018370">
    <property type="entry name" value="Chaperonin_Cpn60_CS"/>
</dbReference>
<evidence type="ECO:0000256" key="8">
    <source>
        <dbReference type="RuleBase" id="RU000419"/>
    </source>
</evidence>
<dbReference type="SUPFAM" id="SSF52029">
    <property type="entry name" value="GroEL apical domain-like"/>
    <property type="match status" value="1"/>
</dbReference>
<comment type="subcellular location">
    <subcellularLocation>
        <location evidence="6">Cytoplasm</location>
    </subcellularLocation>
</comment>
<dbReference type="InterPro" id="IPR027413">
    <property type="entry name" value="GROEL-like_equatorial_sf"/>
</dbReference>
<dbReference type="InterPro" id="IPR001844">
    <property type="entry name" value="Cpn60/GroEL"/>
</dbReference>
<keyword evidence="2 6" id="KW-0547">Nucleotide-binding</keyword>
<dbReference type="InterPro" id="IPR027410">
    <property type="entry name" value="TCP-1-like_intermed_sf"/>
</dbReference>
<dbReference type="GO" id="GO:0051082">
    <property type="term" value="F:unfolded protein binding"/>
    <property type="evidence" value="ECO:0007669"/>
    <property type="project" value="UniProtKB-UniRule"/>
</dbReference>
<dbReference type="FunFam" id="3.50.7.10:FF:000001">
    <property type="entry name" value="60 kDa chaperonin"/>
    <property type="match status" value="1"/>
</dbReference>
<dbReference type="HAMAP" id="MF_00600">
    <property type="entry name" value="CH60"/>
    <property type="match status" value="1"/>
</dbReference>
<evidence type="ECO:0000256" key="6">
    <source>
        <dbReference type="HAMAP-Rule" id="MF_00600"/>
    </source>
</evidence>
<evidence type="ECO:0000256" key="5">
    <source>
        <dbReference type="ARBA" id="ARBA00023235"/>
    </source>
</evidence>
<dbReference type="PRINTS" id="PR00298">
    <property type="entry name" value="CHAPERONIN60"/>
</dbReference>
<dbReference type="GO" id="GO:0042026">
    <property type="term" value="P:protein refolding"/>
    <property type="evidence" value="ECO:0007669"/>
    <property type="project" value="UniProtKB-UniRule"/>
</dbReference>
<feature type="binding site" evidence="6">
    <location>
        <position position="413"/>
    </location>
    <ligand>
        <name>ATP</name>
        <dbReference type="ChEBI" id="CHEBI:30616"/>
    </ligand>
</feature>
<dbReference type="Gene3D" id="3.30.260.10">
    <property type="entry name" value="TCP-1-like chaperonin intermediate domain"/>
    <property type="match status" value="1"/>
</dbReference>
<dbReference type="NCBIfam" id="NF009488">
    <property type="entry name" value="PRK12850.1"/>
    <property type="match status" value="1"/>
</dbReference>
<reference evidence="9" key="2">
    <citation type="journal article" date="2021" name="PeerJ">
        <title>Extensive microbial diversity within the chicken gut microbiome revealed by metagenomics and culture.</title>
        <authorList>
            <person name="Gilroy R."/>
            <person name="Ravi A."/>
            <person name="Getino M."/>
            <person name="Pursley I."/>
            <person name="Horton D.L."/>
            <person name="Alikhan N.F."/>
            <person name="Baker D."/>
            <person name="Gharbi K."/>
            <person name="Hall N."/>
            <person name="Watson M."/>
            <person name="Adriaenssens E.M."/>
            <person name="Foster-Nyarko E."/>
            <person name="Jarju S."/>
            <person name="Secka A."/>
            <person name="Antonio M."/>
            <person name="Oren A."/>
            <person name="Chaudhuri R.R."/>
            <person name="La Ragione R."/>
            <person name="Hildebrand F."/>
            <person name="Pallen M.J."/>
        </authorList>
    </citation>
    <scope>NUCLEOTIDE SEQUENCE</scope>
    <source>
        <strain evidence="9">ChiGjej1B1-1684</strain>
    </source>
</reference>
<dbReference type="NCBIfam" id="NF009489">
    <property type="entry name" value="PRK12851.1"/>
    <property type="match status" value="1"/>
</dbReference>
<feature type="binding site" evidence="6">
    <location>
        <begin position="86"/>
        <end position="90"/>
    </location>
    <ligand>
        <name>ATP</name>
        <dbReference type="ChEBI" id="CHEBI:30616"/>
    </ligand>
</feature>
<dbReference type="GO" id="GO:0005737">
    <property type="term" value="C:cytoplasm"/>
    <property type="evidence" value="ECO:0007669"/>
    <property type="project" value="UniProtKB-SubCell"/>
</dbReference>
<evidence type="ECO:0000256" key="3">
    <source>
        <dbReference type="ARBA" id="ARBA00022840"/>
    </source>
</evidence>
<keyword evidence="4 6" id="KW-0143">Chaperone</keyword>
<comment type="caution">
    <text evidence="9">The sequence shown here is derived from an EMBL/GenBank/DDBJ whole genome shotgun (WGS) entry which is preliminary data.</text>
</comment>
<accession>A0A9D1S818</accession>
<dbReference type="PANTHER" id="PTHR45633">
    <property type="entry name" value="60 KDA HEAT SHOCK PROTEIN, MITOCHONDRIAL"/>
    <property type="match status" value="1"/>
</dbReference>
<dbReference type="InterPro" id="IPR002423">
    <property type="entry name" value="Cpn60/GroEL/TCP-1"/>
</dbReference>
<comment type="function">
    <text evidence="6 8">Together with its co-chaperonin GroES, plays an essential role in assisting protein folding. The GroEL-GroES system forms a nano-cage that allows encapsulation of the non-native substrate proteins and provides a physical environment optimized to promote and accelerate protein folding.</text>
</comment>
<dbReference type="Pfam" id="PF00118">
    <property type="entry name" value="Cpn60_TCP1"/>
    <property type="match status" value="1"/>
</dbReference>
<evidence type="ECO:0000313" key="9">
    <source>
        <dbReference type="EMBL" id="HIU50719.1"/>
    </source>
</evidence>
<dbReference type="NCBIfam" id="TIGR02348">
    <property type="entry name" value="GroEL"/>
    <property type="match status" value="1"/>
</dbReference>
<evidence type="ECO:0000313" key="10">
    <source>
        <dbReference type="Proteomes" id="UP000824118"/>
    </source>
</evidence>
<keyword evidence="3 6" id="KW-0067">ATP-binding</keyword>
<evidence type="ECO:0000256" key="7">
    <source>
        <dbReference type="RuleBase" id="RU000418"/>
    </source>
</evidence>
<dbReference type="InterPro" id="IPR027409">
    <property type="entry name" value="GroEL-like_apical_dom_sf"/>
</dbReference>
<organism evidence="9 10">
    <name type="scientific">Candidatus Limousia pullorum</name>
    <dbReference type="NCBI Taxonomy" id="2840860"/>
    <lineage>
        <taxon>Bacteria</taxon>
        <taxon>Bacillati</taxon>
        <taxon>Bacillota</taxon>
        <taxon>Clostridia</taxon>
        <taxon>Eubacteriales</taxon>
        <taxon>Oscillospiraceae</taxon>
        <taxon>Oscillospiraceae incertae sedis</taxon>
        <taxon>Candidatus Limousia</taxon>
    </lineage>
</organism>
<evidence type="ECO:0000256" key="1">
    <source>
        <dbReference type="ARBA" id="ARBA00006607"/>
    </source>
</evidence>
<name>A0A9D1S818_9FIRM</name>
<reference evidence="9" key="1">
    <citation type="submission" date="2020-10" db="EMBL/GenBank/DDBJ databases">
        <authorList>
            <person name="Gilroy R."/>
        </authorList>
    </citation>
    <scope>NUCLEOTIDE SEQUENCE</scope>
    <source>
        <strain evidence="9">ChiGjej1B1-1684</strain>
    </source>
</reference>
<dbReference type="EMBL" id="DVNG01000104">
    <property type="protein sequence ID" value="HIU50719.1"/>
    <property type="molecule type" value="Genomic_DNA"/>
</dbReference>
<feature type="binding site" evidence="6">
    <location>
        <begin position="29"/>
        <end position="32"/>
    </location>
    <ligand>
        <name>ATP</name>
        <dbReference type="ChEBI" id="CHEBI:30616"/>
    </ligand>
</feature>
<dbReference type="GO" id="GO:0005524">
    <property type="term" value="F:ATP binding"/>
    <property type="evidence" value="ECO:0007669"/>
    <property type="project" value="UniProtKB-UniRule"/>
</dbReference>
<dbReference type="SUPFAM" id="SSF54849">
    <property type="entry name" value="GroEL-intermediate domain like"/>
    <property type="match status" value="1"/>
</dbReference>
<dbReference type="PROSITE" id="PS00296">
    <property type="entry name" value="CHAPERONINS_CPN60"/>
    <property type="match status" value="1"/>
</dbReference>
<comment type="similarity">
    <text evidence="1 6 7">Belongs to the chaperonin (HSP60) family.</text>
</comment>
<dbReference type="SUPFAM" id="SSF48592">
    <property type="entry name" value="GroEL equatorial domain-like"/>
    <property type="match status" value="1"/>
</dbReference>
<keyword evidence="5 6" id="KW-0413">Isomerase</keyword>
<dbReference type="EC" id="5.6.1.7" evidence="6"/>
<dbReference type="Gene3D" id="3.50.7.10">
    <property type="entry name" value="GroEL"/>
    <property type="match status" value="1"/>
</dbReference>
<gene>
    <name evidence="6 9" type="primary">groL</name>
    <name evidence="6" type="synonym">groEL</name>
    <name evidence="9" type="ORF">IAD22_06880</name>
</gene>
<dbReference type="Proteomes" id="UP000824118">
    <property type="component" value="Unassembled WGS sequence"/>
</dbReference>